<accession>A0A6J5MA45</accession>
<gene>
    <name evidence="1" type="ORF">UFOVP457_11</name>
</gene>
<protein>
    <submittedName>
        <fullName evidence="1">Uncharacterized protein</fullName>
    </submittedName>
</protein>
<evidence type="ECO:0000313" key="1">
    <source>
        <dbReference type="EMBL" id="CAB4143895.1"/>
    </source>
</evidence>
<organism evidence="1">
    <name type="scientific">uncultured Caudovirales phage</name>
    <dbReference type="NCBI Taxonomy" id="2100421"/>
    <lineage>
        <taxon>Viruses</taxon>
        <taxon>Duplodnaviria</taxon>
        <taxon>Heunggongvirae</taxon>
        <taxon>Uroviricota</taxon>
        <taxon>Caudoviricetes</taxon>
        <taxon>Peduoviridae</taxon>
        <taxon>Maltschvirus</taxon>
        <taxon>Maltschvirus maltsch</taxon>
    </lineage>
</organism>
<name>A0A6J5MA45_9CAUD</name>
<proteinExistence type="predicted"/>
<sequence>MSLKIFYDPLMSDEGTILGIQLTIQNKDKYLSVEDLQDNKFYYYDEITSEEATLDMTKQENVNKINDLIKKVLE</sequence>
<reference evidence="1" key="1">
    <citation type="submission" date="2020-04" db="EMBL/GenBank/DDBJ databases">
        <authorList>
            <person name="Chiriac C."/>
            <person name="Salcher M."/>
            <person name="Ghai R."/>
            <person name="Kavagutti S V."/>
        </authorList>
    </citation>
    <scope>NUCLEOTIDE SEQUENCE</scope>
</reference>
<dbReference type="EMBL" id="LR796435">
    <property type="protein sequence ID" value="CAB4143895.1"/>
    <property type="molecule type" value="Genomic_DNA"/>
</dbReference>